<dbReference type="OrthoDB" id="432544at2759"/>
<accession>R0MB88</accession>
<evidence type="ECO:0000259" key="1">
    <source>
        <dbReference type="Pfam" id="PF01182"/>
    </source>
</evidence>
<feature type="domain" description="Glucosamine/galactosamine-6-phosphate isomerase" evidence="1">
    <location>
        <begin position="23"/>
        <end position="164"/>
    </location>
</feature>
<dbReference type="VEuPathDB" id="MicrosporidiaDB:NBO_1304g0002"/>
<proteinExistence type="predicted"/>
<organism evidence="2 3">
    <name type="scientific">Nosema bombycis (strain CQ1 / CVCC 102059)</name>
    <name type="common">Microsporidian parasite</name>
    <name type="synonym">Pebrine of silkworm</name>
    <dbReference type="NCBI Taxonomy" id="578461"/>
    <lineage>
        <taxon>Eukaryota</taxon>
        <taxon>Fungi</taxon>
        <taxon>Fungi incertae sedis</taxon>
        <taxon>Microsporidia</taxon>
        <taxon>Nosematidae</taxon>
        <taxon>Nosema</taxon>
    </lineage>
</organism>
<dbReference type="STRING" id="578461.R0MB88"/>
<protein>
    <submittedName>
        <fullName evidence="2">6-phosphogluconolactonase 4</fullName>
    </submittedName>
</protein>
<keyword evidence="3" id="KW-1185">Reference proteome</keyword>
<reference evidence="2 3" key="1">
    <citation type="journal article" date="2013" name="BMC Genomics">
        <title>Comparative genomics of parasitic silkworm microsporidia reveal an association between genome expansion and host adaptation.</title>
        <authorList>
            <person name="Pan G."/>
            <person name="Xu J."/>
            <person name="Li T."/>
            <person name="Xia Q."/>
            <person name="Liu S.L."/>
            <person name="Zhang G."/>
            <person name="Li S."/>
            <person name="Li C."/>
            <person name="Liu H."/>
            <person name="Yang L."/>
            <person name="Liu T."/>
            <person name="Zhang X."/>
            <person name="Wu Z."/>
            <person name="Fan W."/>
            <person name="Dang X."/>
            <person name="Xiang H."/>
            <person name="Tao M."/>
            <person name="Li Y."/>
            <person name="Hu J."/>
            <person name="Li Z."/>
            <person name="Lin L."/>
            <person name="Luo J."/>
            <person name="Geng L."/>
            <person name="Wang L."/>
            <person name="Long M."/>
            <person name="Wan Y."/>
            <person name="He N."/>
            <person name="Zhang Z."/>
            <person name="Lu C."/>
            <person name="Keeling P.J."/>
            <person name="Wang J."/>
            <person name="Xiang Z."/>
            <person name="Zhou Z."/>
        </authorList>
    </citation>
    <scope>NUCLEOTIDE SEQUENCE [LARGE SCALE GENOMIC DNA]</scope>
    <source>
        <strain evidence="3">CQ1 / CVCC 102059</strain>
    </source>
</reference>
<dbReference type="PANTHER" id="PTHR11054:SF0">
    <property type="entry name" value="6-PHOSPHOGLUCONOLACTONASE"/>
    <property type="match status" value="1"/>
</dbReference>
<dbReference type="SUPFAM" id="SSF100950">
    <property type="entry name" value="NagB/RpiA/CoA transferase-like"/>
    <property type="match status" value="1"/>
</dbReference>
<dbReference type="InterPro" id="IPR006148">
    <property type="entry name" value="Glc/Gal-6P_isomerase"/>
</dbReference>
<name>R0MB88_NOSB1</name>
<dbReference type="GO" id="GO:0005975">
    <property type="term" value="P:carbohydrate metabolic process"/>
    <property type="evidence" value="ECO:0007669"/>
    <property type="project" value="InterPro"/>
</dbReference>
<gene>
    <name evidence="2" type="primary">6PGL4</name>
    <name evidence="2" type="ORF">NBO_1304g0002</name>
</gene>
<dbReference type="Gene3D" id="3.40.50.1360">
    <property type="match status" value="1"/>
</dbReference>
<dbReference type="PANTHER" id="PTHR11054">
    <property type="entry name" value="6-PHOSPHOGLUCONOLACTONASE"/>
    <property type="match status" value="1"/>
</dbReference>
<dbReference type="EMBL" id="KB910211">
    <property type="protein sequence ID" value="EOB11295.1"/>
    <property type="molecule type" value="Genomic_DNA"/>
</dbReference>
<sequence length="197" mass="22462">MPSSLFTNNFKTFIFDLLEKYDNSNLNLMISGGSLLNVLNNPSYSSLDTSKWSIYYADERVDPKGSNYKGSLPFLNNLKGKVYRMEVEDKDCVMNYSKLLPKIDICLLGVGPDGHICSLFPNTPSLDSQDKVIVITNPDVQFPKRVTTTLKFLNSEVENLYFVIPDKNGEVKEVKEPHCSIKRRLTKDYVIVLYKNE</sequence>
<evidence type="ECO:0000313" key="3">
    <source>
        <dbReference type="Proteomes" id="UP000016927"/>
    </source>
</evidence>
<dbReference type="HOGENOM" id="CLU_1391190_0_0_1"/>
<dbReference type="AlphaFoldDB" id="R0MB88"/>
<dbReference type="InterPro" id="IPR039104">
    <property type="entry name" value="6PGL"/>
</dbReference>
<dbReference type="Proteomes" id="UP000016927">
    <property type="component" value="Unassembled WGS sequence"/>
</dbReference>
<dbReference type="InterPro" id="IPR037171">
    <property type="entry name" value="NagB/RpiA_transferase-like"/>
</dbReference>
<dbReference type="Pfam" id="PF01182">
    <property type="entry name" value="Glucosamine_iso"/>
    <property type="match status" value="1"/>
</dbReference>
<evidence type="ECO:0000313" key="2">
    <source>
        <dbReference type="EMBL" id="EOB11295.1"/>
    </source>
</evidence>
<dbReference type="OMA" id="YADERIC"/>